<organism evidence="2 3">
    <name type="scientific">Habropoda laboriosa</name>
    <dbReference type="NCBI Taxonomy" id="597456"/>
    <lineage>
        <taxon>Eukaryota</taxon>
        <taxon>Metazoa</taxon>
        <taxon>Ecdysozoa</taxon>
        <taxon>Arthropoda</taxon>
        <taxon>Hexapoda</taxon>
        <taxon>Insecta</taxon>
        <taxon>Pterygota</taxon>
        <taxon>Neoptera</taxon>
        <taxon>Endopterygota</taxon>
        <taxon>Hymenoptera</taxon>
        <taxon>Apocrita</taxon>
        <taxon>Aculeata</taxon>
        <taxon>Apoidea</taxon>
        <taxon>Anthophila</taxon>
        <taxon>Apidae</taxon>
        <taxon>Habropoda</taxon>
    </lineage>
</organism>
<dbReference type="Proteomes" id="UP000053825">
    <property type="component" value="Unassembled WGS sequence"/>
</dbReference>
<protein>
    <submittedName>
        <fullName evidence="2">Uncharacterized protein</fullName>
    </submittedName>
</protein>
<proteinExistence type="predicted"/>
<name>A0A0L7RDH3_9HYME</name>
<evidence type="ECO:0000313" key="3">
    <source>
        <dbReference type="Proteomes" id="UP000053825"/>
    </source>
</evidence>
<evidence type="ECO:0000313" key="2">
    <source>
        <dbReference type="EMBL" id="KOC68898.1"/>
    </source>
</evidence>
<dbReference type="AlphaFoldDB" id="A0A0L7RDH3"/>
<dbReference type="Gene3D" id="2.40.50.140">
    <property type="entry name" value="Nucleic acid-binding proteins"/>
    <property type="match status" value="1"/>
</dbReference>
<gene>
    <name evidence="2" type="ORF">WH47_10886</name>
</gene>
<dbReference type="OrthoDB" id="25571at2759"/>
<dbReference type="InterPro" id="IPR012340">
    <property type="entry name" value="NA-bd_OB-fold"/>
</dbReference>
<accession>A0A0L7RDH3</accession>
<feature type="region of interest" description="Disordered" evidence="1">
    <location>
        <begin position="267"/>
        <end position="287"/>
    </location>
</feature>
<evidence type="ECO:0000256" key="1">
    <source>
        <dbReference type="SAM" id="MobiDB-lite"/>
    </source>
</evidence>
<keyword evidence="3" id="KW-1185">Reference proteome</keyword>
<reference evidence="2 3" key="1">
    <citation type="submission" date="2015-07" db="EMBL/GenBank/DDBJ databases">
        <title>The genome of Habropoda laboriosa.</title>
        <authorList>
            <person name="Pan H."/>
            <person name="Kapheim K."/>
        </authorList>
    </citation>
    <scope>NUCLEOTIDE SEQUENCE [LARGE SCALE GENOMIC DNA]</scope>
    <source>
        <strain evidence="2">0110345459</strain>
    </source>
</reference>
<dbReference type="EMBL" id="KQ414614">
    <property type="protein sequence ID" value="KOC68898.1"/>
    <property type="molecule type" value="Genomic_DNA"/>
</dbReference>
<sequence length="287" mass="33958">MSNAVHWTDLPKEIGEDFVSHVGDYDYPFYLSEKEEWVHCKRLKKLKGKVKICEPFLIMELNRFVPYLEGKHVKFHPLNMPYLKIGKIEIMGFVIYASQDSRFYEYHVDDGTGAISVYFNKKQFELTRQERKRIDEKYSKDAKNIDIKLLKSQTCPKHLPKPRPNFNYPPDTSLQDIAIFEHNWAMETNNGTLGREIKRCDYIHAIGYCTLDFSYGERPHEEITFTNLSTVKNTFLATKVTCLSEHEYNRKLYSWLNTVVRRRYDENSNEPEFIPKPEDLQMQVESS</sequence>